<dbReference type="Proteomes" id="UP000014570">
    <property type="component" value="Unassembled WGS sequence"/>
</dbReference>
<dbReference type="AlphaFoldDB" id="A0AAV3J4V4"/>
<proteinExistence type="predicted"/>
<comment type="caution">
    <text evidence="1">The sequence shown here is derived from an EMBL/GenBank/DDBJ whole genome shotgun (WGS) entry which is preliminary data.</text>
</comment>
<evidence type="ECO:0000313" key="2">
    <source>
        <dbReference type="Proteomes" id="UP000014570"/>
    </source>
</evidence>
<reference evidence="1 2" key="1">
    <citation type="submission" date="2013-04" db="EMBL/GenBank/DDBJ databases">
        <authorList>
            <person name="Harkins D.M."/>
            <person name="Durkin A.S."/>
            <person name="Brinkac L.M."/>
            <person name="Haft D.H."/>
            <person name="Selengut J.D."/>
            <person name="Sanka R."/>
            <person name="DePew J."/>
            <person name="Purushe J."/>
            <person name="Chanthongthip A."/>
            <person name="Lattana O."/>
            <person name="Phetsouvanh R."/>
            <person name="Newton P.N."/>
            <person name="Vinetz J.M."/>
            <person name="Sutton G.G."/>
            <person name="Nierman W.C."/>
            <person name="Fouts D.E."/>
        </authorList>
    </citation>
    <scope>NUCLEOTIDE SEQUENCE [LARGE SCALE GENOMIC DNA]</scope>
    <source>
        <strain evidence="1 2">UI 09931</strain>
    </source>
</reference>
<name>A0AAV3J4V4_LEPBO</name>
<evidence type="ECO:0000313" key="1">
    <source>
        <dbReference type="EMBL" id="EPG55928.1"/>
    </source>
</evidence>
<accession>A0AAV3J4V4</accession>
<sequence length="43" mass="5092">MQNLNANRCFFETVLKCFGTSRDFQKVSQKSYRRHDFVNCASN</sequence>
<protein>
    <submittedName>
        <fullName evidence="1">Uncharacterized protein</fullName>
    </submittedName>
</protein>
<gene>
    <name evidence="1" type="ORF">LEP1GSC103_0744</name>
</gene>
<dbReference type="EMBL" id="AHNP02000014">
    <property type="protein sequence ID" value="EPG55928.1"/>
    <property type="molecule type" value="Genomic_DNA"/>
</dbReference>
<organism evidence="1 2">
    <name type="scientific">Leptospira borgpetersenii serovar Javanica str. UI 09931</name>
    <dbReference type="NCBI Taxonomy" id="1049767"/>
    <lineage>
        <taxon>Bacteria</taxon>
        <taxon>Pseudomonadati</taxon>
        <taxon>Spirochaetota</taxon>
        <taxon>Spirochaetia</taxon>
        <taxon>Leptospirales</taxon>
        <taxon>Leptospiraceae</taxon>
        <taxon>Leptospira</taxon>
    </lineage>
</organism>